<dbReference type="RefSeq" id="WP_389363075.1">
    <property type="nucleotide sequence ID" value="NZ_JBIACK010000012.1"/>
</dbReference>
<evidence type="ECO:0000256" key="2">
    <source>
        <dbReference type="ARBA" id="ARBA00023015"/>
    </source>
</evidence>
<keyword evidence="3" id="KW-0731">Sigma factor</keyword>
<evidence type="ECO:0000313" key="7">
    <source>
        <dbReference type="EMBL" id="MFE8702953.1"/>
    </source>
</evidence>
<reference evidence="7 8" key="1">
    <citation type="submission" date="2024-08" db="EMBL/GenBank/DDBJ databases">
        <title>Two novel Cytobacillus novel species.</title>
        <authorList>
            <person name="Liu G."/>
        </authorList>
    </citation>
    <scope>NUCLEOTIDE SEQUENCE [LARGE SCALE GENOMIC DNA]</scope>
    <source>
        <strain evidence="7 8">FJAT-54145</strain>
    </source>
</reference>
<dbReference type="SUPFAM" id="SSF88946">
    <property type="entry name" value="Sigma2 domain of RNA polymerase sigma factors"/>
    <property type="match status" value="1"/>
</dbReference>
<comment type="caution">
    <text evidence="7">The sequence shown here is derived from an EMBL/GenBank/DDBJ whole genome shotgun (WGS) entry which is preliminary data.</text>
</comment>
<dbReference type="SUPFAM" id="SSF88659">
    <property type="entry name" value="Sigma3 and sigma4 domains of RNA polymerase sigma factors"/>
    <property type="match status" value="1"/>
</dbReference>
<comment type="similarity">
    <text evidence="1">Belongs to the sigma-70 factor family. ECF subfamily.</text>
</comment>
<dbReference type="InterPro" id="IPR036388">
    <property type="entry name" value="WH-like_DNA-bd_sf"/>
</dbReference>
<gene>
    <name evidence="7" type="ORF">ACFYKX_20300</name>
</gene>
<organism evidence="7 8">
    <name type="scientific">Cytobacillus spartinae</name>
    <dbReference type="NCBI Taxonomy" id="3299023"/>
    <lineage>
        <taxon>Bacteria</taxon>
        <taxon>Bacillati</taxon>
        <taxon>Bacillota</taxon>
        <taxon>Bacilli</taxon>
        <taxon>Bacillales</taxon>
        <taxon>Bacillaceae</taxon>
        <taxon>Cytobacillus</taxon>
    </lineage>
</organism>
<proteinExistence type="inferred from homology"/>
<dbReference type="Gene3D" id="1.10.10.10">
    <property type="entry name" value="Winged helix-like DNA-binding domain superfamily/Winged helix DNA-binding domain"/>
    <property type="match status" value="1"/>
</dbReference>
<evidence type="ECO:0000259" key="6">
    <source>
        <dbReference type="Pfam" id="PF08281"/>
    </source>
</evidence>
<dbReference type="InterPro" id="IPR007627">
    <property type="entry name" value="RNA_pol_sigma70_r2"/>
</dbReference>
<dbReference type="CDD" id="cd06171">
    <property type="entry name" value="Sigma70_r4"/>
    <property type="match status" value="1"/>
</dbReference>
<sequence>MTQKKLVKAAKSGDDDAFYQLILLNKEKLYRIAYSYLKNETDALEAIQEVTFRAYTRIQKLKEDQFFTTWLVRIMINYCIDQCKKNSRMVGHEMDLENVKELQTDRPVINFNKLHIERALEMMEPKYRSIIELKYFQEFTISEIAEIVERPEGTIKTWLNKGLKGLRSFIHEEGE</sequence>
<dbReference type="PANTHER" id="PTHR43133">
    <property type="entry name" value="RNA POLYMERASE ECF-TYPE SIGMA FACTO"/>
    <property type="match status" value="1"/>
</dbReference>
<dbReference type="InterPro" id="IPR039425">
    <property type="entry name" value="RNA_pol_sigma-70-like"/>
</dbReference>
<name>A0ABW6KJB4_9BACI</name>
<feature type="domain" description="RNA polymerase sigma factor 70 region 4 type 2" evidence="6">
    <location>
        <begin position="116"/>
        <end position="164"/>
    </location>
</feature>
<dbReference type="InterPro" id="IPR013324">
    <property type="entry name" value="RNA_pol_sigma_r3/r4-like"/>
</dbReference>
<dbReference type="InterPro" id="IPR013325">
    <property type="entry name" value="RNA_pol_sigma_r2"/>
</dbReference>
<keyword evidence="2" id="KW-0805">Transcription regulation</keyword>
<dbReference type="Gene3D" id="1.10.1740.10">
    <property type="match status" value="1"/>
</dbReference>
<dbReference type="Pfam" id="PF04542">
    <property type="entry name" value="Sigma70_r2"/>
    <property type="match status" value="1"/>
</dbReference>
<feature type="domain" description="RNA polymerase sigma-70 region 2" evidence="5">
    <location>
        <begin position="23"/>
        <end position="88"/>
    </location>
</feature>
<keyword evidence="4" id="KW-0804">Transcription</keyword>
<evidence type="ECO:0000256" key="4">
    <source>
        <dbReference type="ARBA" id="ARBA00023163"/>
    </source>
</evidence>
<dbReference type="Pfam" id="PF08281">
    <property type="entry name" value="Sigma70_r4_2"/>
    <property type="match status" value="1"/>
</dbReference>
<keyword evidence="8" id="KW-1185">Reference proteome</keyword>
<evidence type="ECO:0000256" key="3">
    <source>
        <dbReference type="ARBA" id="ARBA00023082"/>
    </source>
</evidence>
<dbReference type="InterPro" id="IPR014284">
    <property type="entry name" value="RNA_pol_sigma-70_dom"/>
</dbReference>
<dbReference type="InterPro" id="IPR013249">
    <property type="entry name" value="RNA_pol_sigma70_r4_t2"/>
</dbReference>
<dbReference type="Proteomes" id="UP001601059">
    <property type="component" value="Unassembled WGS sequence"/>
</dbReference>
<evidence type="ECO:0000256" key="1">
    <source>
        <dbReference type="ARBA" id="ARBA00010641"/>
    </source>
</evidence>
<dbReference type="NCBIfam" id="TIGR02937">
    <property type="entry name" value="sigma70-ECF"/>
    <property type="match status" value="1"/>
</dbReference>
<protein>
    <submittedName>
        <fullName evidence="7">Sigma-70 family RNA polymerase sigma factor</fullName>
    </submittedName>
</protein>
<evidence type="ECO:0000313" key="8">
    <source>
        <dbReference type="Proteomes" id="UP001601059"/>
    </source>
</evidence>
<dbReference type="EMBL" id="JBIACK010000012">
    <property type="protein sequence ID" value="MFE8702953.1"/>
    <property type="molecule type" value="Genomic_DNA"/>
</dbReference>
<evidence type="ECO:0000259" key="5">
    <source>
        <dbReference type="Pfam" id="PF04542"/>
    </source>
</evidence>
<dbReference type="PANTHER" id="PTHR43133:SF51">
    <property type="entry name" value="RNA POLYMERASE SIGMA FACTOR"/>
    <property type="match status" value="1"/>
</dbReference>
<accession>A0ABW6KJB4</accession>